<evidence type="ECO:0000256" key="4">
    <source>
        <dbReference type="ARBA" id="ARBA00023040"/>
    </source>
</evidence>
<gene>
    <name evidence="12" type="ORF">LY90DRAFT_511519</name>
</gene>
<keyword evidence="3 10" id="KW-1133">Transmembrane helix</keyword>
<reference evidence="12 13" key="1">
    <citation type="submission" date="2016-08" db="EMBL/GenBank/DDBJ databases">
        <title>A Parts List for Fungal Cellulosomes Revealed by Comparative Genomics.</title>
        <authorList>
            <consortium name="DOE Joint Genome Institute"/>
            <person name="Haitjema C.H."/>
            <person name="Gilmore S.P."/>
            <person name="Henske J.K."/>
            <person name="Solomon K.V."/>
            <person name="De Groot R."/>
            <person name="Kuo A."/>
            <person name="Mondo S.J."/>
            <person name="Salamov A.A."/>
            <person name="Labutti K."/>
            <person name="Zhao Z."/>
            <person name="Chiniquy J."/>
            <person name="Barry K."/>
            <person name="Brewer H.M."/>
            <person name="Purvine S.O."/>
            <person name="Wright A.T."/>
            <person name="Boxma B."/>
            <person name="Van Alen T."/>
            <person name="Hackstein J.H."/>
            <person name="Baker S.E."/>
            <person name="Grigoriev I.V."/>
            <person name="O'Malley M.A."/>
        </authorList>
    </citation>
    <scope>NUCLEOTIDE SEQUENCE [LARGE SCALE GENOMIC DNA]</scope>
    <source>
        <strain evidence="12 13">G1</strain>
    </source>
</reference>
<dbReference type="InterPro" id="IPR011050">
    <property type="entry name" value="Pectin_lyase_fold/virulence"/>
</dbReference>
<keyword evidence="8" id="KW-0807">Transducer</keyword>
<comment type="caution">
    <text evidence="12">The sequence shown here is derived from an EMBL/GenBank/DDBJ whole genome shotgun (WGS) entry which is preliminary data.</text>
</comment>
<dbReference type="SUPFAM" id="SSF51126">
    <property type="entry name" value="Pectin lyase-like"/>
    <property type="match status" value="1"/>
</dbReference>
<evidence type="ECO:0000259" key="11">
    <source>
        <dbReference type="PROSITE" id="PS50026"/>
    </source>
</evidence>
<dbReference type="InterPro" id="IPR000742">
    <property type="entry name" value="EGF"/>
</dbReference>
<dbReference type="EMBL" id="MCOG01000148">
    <property type="protein sequence ID" value="ORY36394.1"/>
    <property type="molecule type" value="Genomic_DNA"/>
</dbReference>
<name>A0A1Y2BNR1_9FUNG</name>
<evidence type="ECO:0000256" key="2">
    <source>
        <dbReference type="ARBA" id="ARBA00022692"/>
    </source>
</evidence>
<feature type="transmembrane region" description="Helical" evidence="10">
    <location>
        <begin position="591"/>
        <end position="611"/>
    </location>
</feature>
<keyword evidence="6" id="KW-0675">Receptor</keyword>
<dbReference type="PROSITE" id="PS00022">
    <property type="entry name" value="EGF_1"/>
    <property type="match status" value="1"/>
</dbReference>
<keyword evidence="2 10" id="KW-0812">Transmembrane</keyword>
<keyword evidence="9" id="KW-0245">EGF-like domain</keyword>
<evidence type="ECO:0000313" key="13">
    <source>
        <dbReference type="Proteomes" id="UP000193920"/>
    </source>
</evidence>
<accession>A0A1Y2BNR1</accession>
<dbReference type="InterPro" id="IPR002455">
    <property type="entry name" value="GPCR3_GABA-B"/>
</dbReference>
<dbReference type="Proteomes" id="UP000193920">
    <property type="component" value="Unassembled WGS sequence"/>
</dbReference>
<feature type="transmembrane region" description="Helical" evidence="10">
    <location>
        <begin position="535"/>
        <end position="555"/>
    </location>
</feature>
<feature type="disulfide bond" evidence="9">
    <location>
        <begin position="363"/>
        <end position="373"/>
    </location>
</feature>
<feature type="transmembrane region" description="Helical" evidence="10">
    <location>
        <begin position="562"/>
        <end position="579"/>
    </location>
</feature>
<dbReference type="PANTHER" id="PTHR10519">
    <property type="entry name" value="GABA-B RECEPTOR"/>
    <property type="match status" value="1"/>
</dbReference>
<evidence type="ECO:0000313" key="12">
    <source>
        <dbReference type="EMBL" id="ORY36394.1"/>
    </source>
</evidence>
<feature type="transmembrane region" description="Helical" evidence="10">
    <location>
        <begin position="483"/>
        <end position="505"/>
    </location>
</feature>
<keyword evidence="5 10" id="KW-0472">Membrane</keyword>
<keyword evidence="7" id="KW-0325">Glycoprotein</keyword>
<dbReference type="GO" id="GO:0004965">
    <property type="term" value="F:G protein-coupled GABA receptor activity"/>
    <property type="evidence" value="ECO:0007669"/>
    <property type="project" value="InterPro"/>
</dbReference>
<dbReference type="InterPro" id="IPR017978">
    <property type="entry name" value="GPCR_3_C"/>
</dbReference>
<evidence type="ECO:0000256" key="10">
    <source>
        <dbReference type="SAM" id="Phobius"/>
    </source>
</evidence>
<dbReference type="Pfam" id="PF00003">
    <property type="entry name" value="7tm_3"/>
    <property type="match status" value="1"/>
</dbReference>
<evidence type="ECO:0000256" key="8">
    <source>
        <dbReference type="ARBA" id="ARBA00023224"/>
    </source>
</evidence>
<dbReference type="Gene3D" id="2.10.25.10">
    <property type="entry name" value="Laminin"/>
    <property type="match status" value="1"/>
</dbReference>
<feature type="transmembrane region" description="Helical" evidence="10">
    <location>
        <begin position="404"/>
        <end position="428"/>
    </location>
</feature>
<feature type="domain" description="EGF-like" evidence="11">
    <location>
        <begin position="359"/>
        <end position="391"/>
    </location>
</feature>
<evidence type="ECO:0000256" key="1">
    <source>
        <dbReference type="ARBA" id="ARBA00004141"/>
    </source>
</evidence>
<dbReference type="GO" id="GO:0038039">
    <property type="term" value="C:G protein-coupled receptor heterodimeric complex"/>
    <property type="evidence" value="ECO:0007669"/>
    <property type="project" value="TreeGrafter"/>
</dbReference>
<proteinExistence type="predicted"/>
<dbReference type="OrthoDB" id="2158641at2759"/>
<comment type="subcellular location">
    <subcellularLocation>
        <location evidence="1">Membrane</location>
        <topology evidence="1">Multi-pass membrane protein</topology>
    </subcellularLocation>
</comment>
<dbReference type="AlphaFoldDB" id="A0A1Y2BNR1"/>
<comment type="caution">
    <text evidence="9">Lacks conserved residue(s) required for the propagation of feature annotation.</text>
</comment>
<evidence type="ECO:0000256" key="5">
    <source>
        <dbReference type="ARBA" id="ARBA00023136"/>
    </source>
</evidence>
<keyword evidence="9" id="KW-1015">Disulfide bond</keyword>
<evidence type="ECO:0000256" key="7">
    <source>
        <dbReference type="ARBA" id="ARBA00023180"/>
    </source>
</evidence>
<keyword evidence="13" id="KW-1185">Reference proteome</keyword>
<evidence type="ECO:0000256" key="9">
    <source>
        <dbReference type="PROSITE-ProRule" id="PRU00076"/>
    </source>
</evidence>
<protein>
    <recommendedName>
        <fullName evidence="11">EGF-like domain-containing protein</fullName>
    </recommendedName>
</protein>
<sequence>MEVNDFYSKTENELIQIAGSSKTDGIVIFLKTNISSRIRNIHLCNINNSCENVKDSSKGYYNTDLIYVSKEGTLEITDTVFDNAYGNKAINIIEQSQMKFNNVTFSNSYFEDGLFMVNFNDINYSYYDIENSHFKNLTSINGSVLDIVNLDDITEDYIIEFKNSIFENNSALKFGGVVFSLSSYTKKHVSFENCEFRNNHAMNGHISFSLNNKDSEPNFSNIKDLKEIPGLLSTNPTKLKLSEDLLERISLFSGDRIPEGISCKLYDDYDSEVYLGLDNSYMSLNNIFSYEVEVDDTYNTELIGQTQSFCFNDLCTFPSVKGEYYPFENNYINLDFEIKNCTNDYLFQNIESTTFKSCYKPTCNPLCKNNGECININICKCTNHYTGSICDERFKMERIKIIDYLMRIIEIFLSIVSASFIIAIILFKKEKNIKAASIDFLIIILVGLIGFVLVFGSITLKTLRIYRIFCYKKSTKRTIDYRVMYSILFCFVFLYVVVTGIYYIFDKIKLSAALTTDYKEFNKCEFPKSQRVCDLINYSVLMVGCYLSYSIRNINSKFKEDLVVPVYVYVLCVIISWLIRTTDISLIVQDFFGGVGTILSTIVILIYIYIFKFIAIYYKRKIEEASASNSTNLKSNQNSNSNMLLNQNLSNSNTLLNQNMINSNKLYKQNISNSNMTSN</sequence>
<evidence type="ECO:0000256" key="3">
    <source>
        <dbReference type="ARBA" id="ARBA00022989"/>
    </source>
</evidence>
<organism evidence="12 13">
    <name type="scientific">Neocallimastix californiae</name>
    <dbReference type="NCBI Taxonomy" id="1754190"/>
    <lineage>
        <taxon>Eukaryota</taxon>
        <taxon>Fungi</taxon>
        <taxon>Fungi incertae sedis</taxon>
        <taxon>Chytridiomycota</taxon>
        <taxon>Chytridiomycota incertae sedis</taxon>
        <taxon>Neocallimastigomycetes</taxon>
        <taxon>Neocallimastigales</taxon>
        <taxon>Neocallimastigaceae</taxon>
        <taxon>Neocallimastix</taxon>
    </lineage>
</organism>
<evidence type="ECO:0000256" key="6">
    <source>
        <dbReference type="ARBA" id="ARBA00023170"/>
    </source>
</evidence>
<dbReference type="PANTHER" id="PTHR10519:SF20">
    <property type="entry name" value="G-PROTEIN COUPLED RECEPTOR 156-RELATED"/>
    <property type="match status" value="1"/>
</dbReference>
<dbReference type="PROSITE" id="PS50026">
    <property type="entry name" value="EGF_3"/>
    <property type="match status" value="1"/>
</dbReference>
<feature type="disulfide bond" evidence="9">
    <location>
        <begin position="381"/>
        <end position="390"/>
    </location>
</feature>
<feature type="transmembrane region" description="Helical" evidence="10">
    <location>
        <begin position="440"/>
        <end position="463"/>
    </location>
</feature>
<keyword evidence="4" id="KW-0297">G-protein coupled receptor</keyword>